<evidence type="ECO:0000313" key="3">
    <source>
        <dbReference type="Proteomes" id="UP000019141"/>
    </source>
</evidence>
<dbReference type="EMBL" id="AZHW01000528">
    <property type="protein sequence ID" value="ETW98708.1"/>
    <property type="molecule type" value="Genomic_DNA"/>
</dbReference>
<feature type="signal peptide" evidence="1">
    <location>
        <begin position="1"/>
        <end position="22"/>
    </location>
</feature>
<reference evidence="2 3" key="1">
    <citation type="journal article" date="2014" name="Nature">
        <title>An environmental bacterial taxon with a large and distinct metabolic repertoire.</title>
        <authorList>
            <person name="Wilson M.C."/>
            <person name="Mori T."/>
            <person name="Ruckert C."/>
            <person name="Uria A.R."/>
            <person name="Helf M.J."/>
            <person name="Takada K."/>
            <person name="Gernert C."/>
            <person name="Steffens U.A."/>
            <person name="Heycke N."/>
            <person name="Schmitt S."/>
            <person name="Rinke C."/>
            <person name="Helfrich E.J."/>
            <person name="Brachmann A.O."/>
            <person name="Gurgui C."/>
            <person name="Wakimoto T."/>
            <person name="Kracht M."/>
            <person name="Crusemann M."/>
            <person name="Hentschel U."/>
            <person name="Abe I."/>
            <person name="Matsunaga S."/>
            <person name="Kalinowski J."/>
            <person name="Takeyama H."/>
            <person name="Piel J."/>
        </authorList>
    </citation>
    <scope>NUCLEOTIDE SEQUENCE [LARGE SCALE GENOMIC DNA]</scope>
    <source>
        <strain evidence="3">TSY1</strain>
    </source>
</reference>
<evidence type="ECO:0000313" key="2">
    <source>
        <dbReference type="EMBL" id="ETW98708.1"/>
    </source>
</evidence>
<dbReference type="Proteomes" id="UP000019141">
    <property type="component" value="Unassembled WGS sequence"/>
</dbReference>
<dbReference type="HOGENOM" id="CLU_1851456_0_0_7"/>
<keyword evidence="1" id="KW-0732">Signal</keyword>
<name>W4LKT0_ENTF1</name>
<evidence type="ECO:0000256" key="1">
    <source>
        <dbReference type="SAM" id="SignalP"/>
    </source>
</evidence>
<gene>
    <name evidence="2" type="ORF">ETSY1_17640</name>
</gene>
<feature type="chain" id="PRO_5004844788" evidence="1">
    <location>
        <begin position="23"/>
        <end position="138"/>
    </location>
</feature>
<protein>
    <submittedName>
        <fullName evidence="2">Uncharacterized protein</fullName>
    </submittedName>
</protein>
<proteinExistence type="predicted"/>
<sequence length="138" mass="13674">MRWLASIAAAASIFLLTSAALAQPVPGGTVDTNGDGVGDLGTWVGPCYFGTSDGTPTDDQLVACEYAASIAGGGNVFVIGTHGGIGTAQCLPPNGTVGASGASQVMCSICYAGSQDPFGNSIAECVVGAGSLRRFLRI</sequence>
<keyword evidence="3" id="KW-1185">Reference proteome</keyword>
<dbReference type="AlphaFoldDB" id="W4LKT0"/>
<organism evidence="2 3">
    <name type="scientific">Entotheonella factor</name>
    <dbReference type="NCBI Taxonomy" id="1429438"/>
    <lineage>
        <taxon>Bacteria</taxon>
        <taxon>Pseudomonadati</taxon>
        <taxon>Nitrospinota/Tectimicrobiota group</taxon>
        <taxon>Candidatus Tectimicrobiota</taxon>
        <taxon>Candidatus Entotheonellia</taxon>
        <taxon>Candidatus Entotheonellales</taxon>
        <taxon>Candidatus Entotheonellaceae</taxon>
        <taxon>Candidatus Entotheonella</taxon>
    </lineage>
</organism>
<accession>W4LKT0</accession>
<comment type="caution">
    <text evidence="2">The sequence shown here is derived from an EMBL/GenBank/DDBJ whole genome shotgun (WGS) entry which is preliminary data.</text>
</comment>